<gene>
    <name evidence="8" type="ORF">SAMN05192574_101931</name>
</gene>
<evidence type="ECO:0000259" key="7">
    <source>
        <dbReference type="Pfam" id="PF14322"/>
    </source>
</evidence>
<reference evidence="9" key="1">
    <citation type="submission" date="2016-10" db="EMBL/GenBank/DDBJ databases">
        <authorList>
            <person name="Varghese N."/>
            <person name="Submissions S."/>
        </authorList>
    </citation>
    <scope>NUCLEOTIDE SEQUENCE [LARGE SCALE GENOMIC DNA]</scope>
    <source>
        <strain evidence="9">Gh-48</strain>
    </source>
</reference>
<dbReference type="Gene3D" id="1.25.40.390">
    <property type="match status" value="1"/>
</dbReference>
<sequence>MKPIKITYLYIAIVLMAIVSCKKDALLNQTPPTKLTESSYWHTANDLQNYMNNLYGIDGIFPHYRGYSSLGIYSVDENSDNMVPQGENARLNGELTVASSGGYADWSSIRNVNYFLTNYQKVSASASDVAPYVGEAYFFRAMLYYKAVKSYGDMPWVNKPLNIDDKDLLNAPRLPRNVVIDSIVNDLDRAIAKLPAKSKAQSQRLYKEYALGFKARVCLFEGTWEKYHANDVFGVSGQDGSKYLQLASDAANQVITSGTYQLDNAGVPNGYFNLFNQTDYTSSKEIMFWGAYNQQAGITTYWQNYYQFGSDGSESTGISKSLVDDYLCTDGKPASISPQYKGDDSLSHIVKNRDPRLRQSVFLYGDTVISNVPGGTPIKLFTYPALIAGDNCTTGFQIRKGLNTDFFQDSHNGPGGTDGVIYMRYAEILLIYAEARAELGLLTQADADNTINKLRDRVKMPHLNISAIATDPKWAFPELSPVINEVRRERRVELACEGYRFDDICRWAAAPALVVHKQPLGTMAKQFLTVLPTIVIGKNLFVNAQGYIQPYAQVSSMANGYNFNPGRDYLLPIALQETTVNPKIKQNPGW</sequence>
<dbReference type="Proteomes" id="UP000198942">
    <property type="component" value="Unassembled WGS sequence"/>
</dbReference>
<evidence type="ECO:0000256" key="5">
    <source>
        <dbReference type="ARBA" id="ARBA00023237"/>
    </source>
</evidence>
<dbReference type="GO" id="GO:0009279">
    <property type="term" value="C:cell outer membrane"/>
    <property type="evidence" value="ECO:0007669"/>
    <property type="project" value="UniProtKB-SubCell"/>
</dbReference>
<feature type="domain" description="SusD-like N-terminal" evidence="7">
    <location>
        <begin position="107"/>
        <end position="219"/>
    </location>
</feature>
<name>A0A1H8BKI2_9SPHI</name>
<keyword evidence="9" id="KW-1185">Reference proteome</keyword>
<evidence type="ECO:0000256" key="1">
    <source>
        <dbReference type="ARBA" id="ARBA00004442"/>
    </source>
</evidence>
<dbReference type="Pfam" id="PF07980">
    <property type="entry name" value="SusD_RagB"/>
    <property type="match status" value="1"/>
</dbReference>
<evidence type="ECO:0000256" key="4">
    <source>
        <dbReference type="ARBA" id="ARBA00023136"/>
    </source>
</evidence>
<proteinExistence type="inferred from homology"/>
<keyword evidence="3" id="KW-0732">Signal</keyword>
<evidence type="ECO:0000256" key="2">
    <source>
        <dbReference type="ARBA" id="ARBA00006275"/>
    </source>
</evidence>
<accession>A0A1H8BKI2</accession>
<comment type="subcellular location">
    <subcellularLocation>
        <location evidence="1">Cell outer membrane</location>
    </subcellularLocation>
</comment>
<dbReference type="EMBL" id="FOCL01000001">
    <property type="protein sequence ID" value="SEM82654.1"/>
    <property type="molecule type" value="Genomic_DNA"/>
</dbReference>
<dbReference type="SUPFAM" id="SSF48452">
    <property type="entry name" value="TPR-like"/>
    <property type="match status" value="1"/>
</dbReference>
<evidence type="ECO:0000259" key="6">
    <source>
        <dbReference type="Pfam" id="PF07980"/>
    </source>
</evidence>
<dbReference type="AlphaFoldDB" id="A0A1H8BKI2"/>
<keyword evidence="5" id="KW-0998">Cell outer membrane</keyword>
<dbReference type="PROSITE" id="PS51257">
    <property type="entry name" value="PROKAR_LIPOPROTEIN"/>
    <property type="match status" value="1"/>
</dbReference>
<evidence type="ECO:0000256" key="3">
    <source>
        <dbReference type="ARBA" id="ARBA00022729"/>
    </source>
</evidence>
<dbReference type="InterPro" id="IPR012944">
    <property type="entry name" value="SusD_RagB_dom"/>
</dbReference>
<dbReference type="InterPro" id="IPR011990">
    <property type="entry name" value="TPR-like_helical_dom_sf"/>
</dbReference>
<dbReference type="Pfam" id="PF14322">
    <property type="entry name" value="SusD-like_3"/>
    <property type="match status" value="1"/>
</dbReference>
<comment type="similarity">
    <text evidence="2">Belongs to the SusD family.</text>
</comment>
<dbReference type="STRING" id="551995.SAMN05192574_101931"/>
<dbReference type="OrthoDB" id="5694214at2"/>
<evidence type="ECO:0000313" key="8">
    <source>
        <dbReference type="EMBL" id="SEM82654.1"/>
    </source>
</evidence>
<dbReference type="RefSeq" id="WP_091208220.1">
    <property type="nucleotide sequence ID" value="NZ_FOCL01000001.1"/>
</dbReference>
<evidence type="ECO:0000313" key="9">
    <source>
        <dbReference type="Proteomes" id="UP000198942"/>
    </source>
</evidence>
<protein>
    <submittedName>
        <fullName evidence="8">Starch-binding associating with outer membrane</fullName>
    </submittedName>
</protein>
<organism evidence="8 9">
    <name type="scientific">Mucilaginibacter gossypiicola</name>
    <dbReference type="NCBI Taxonomy" id="551995"/>
    <lineage>
        <taxon>Bacteria</taxon>
        <taxon>Pseudomonadati</taxon>
        <taxon>Bacteroidota</taxon>
        <taxon>Sphingobacteriia</taxon>
        <taxon>Sphingobacteriales</taxon>
        <taxon>Sphingobacteriaceae</taxon>
        <taxon>Mucilaginibacter</taxon>
    </lineage>
</organism>
<dbReference type="InterPro" id="IPR033985">
    <property type="entry name" value="SusD-like_N"/>
</dbReference>
<feature type="domain" description="RagB/SusD" evidence="6">
    <location>
        <begin position="294"/>
        <end position="590"/>
    </location>
</feature>
<keyword evidence="4" id="KW-0472">Membrane</keyword>